<evidence type="ECO:0000256" key="5">
    <source>
        <dbReference type="ARBA" id="ARBA00022692"/>
    </source>
</evidence>
<dbReference type="Pfam" id="PF00560">
    <property type="entry name" value="LRR_1"/>
    <property type="match status" value="10"/>
</dbReference>
<dbReference type="InterPro" id="IPR032675">
    <property type="entry name" value="LRR_dom_sf"/>
</dbReference>
<dbReference type="PRINTS" id="PR00019">
    <property type="entry name" value="LEURICHRPT"/>
</dbReference>
<keyword evidence="8 12" id="KW-1133">Transmembrane helix</keyword>
<dbReference type="FunFam" id="3.80.10.10:FF:001347">
    <property type="entry name" value="LRR receptor-like serine/threonine-protein kinase GSO2"/>
    <property type="match status" value="1"/>
</dbReference>
<evidence type="ECO:0000256" key="9">
    <source>
        <dbReference type="ARBA" id="ARBA00023136"/>
    </source>
</evidence>
<evidence type="ECO:0000256" key="10">
    <source>
        <dbReference type="ARBA" id="ARBA00023170"/>
    </source>
</evidence>
<feature type="signal peptide" evidence="13">
    <location>
        <begin position="1"/>
        <end position="22"/>
    </location>
</feature>
<protein>
    <submittedName>
        <fullName evidence="16">Uncharacterized protein</fullName>
    </submittedName>
</protein>
<dbReference type="InterPro" id="IPR013210">
    <property type="entry name" value="LRR_N_plant-typ"/>
</dbReference>
<feature type="transmembrane region" description="Helical" evidence="12">
    <location>
        <begin position="923"/>
        <end position="946"/>
    </location>
</feature>
<evidence type="ECO:0000256" key="8">
    <source>
        <dbReference type="ARBA" id="ARBA00022989"/>
    </source>
</evidence>
<sequence length="973" mass="108418">MATNSIQFQLVLLFLCIHPWSQLLSNAACTRKDRKALLGFKAEIDDLAGILSSWTGSDCCKWLGVGCDKKTGHVTRLNLRRPDPLGKTLQGNLSSSLLGLRHLRYLDLSLNSFGGISIPSFIGEFKELRYLNLSKSGFVGRVPDELGNLSRLQYLDLQSQSFPVGLYMIDALWISRLTSLWYIDMSGVNLSNCFNLLQALNMLPTVETIHLSLSQMNTIPQSLPHTNFRYLSFLDLSLNDFDSTEIPGFLFSIRSLKHLDLRDSGFRGIVSDAISNLSSLEFLDLSGISMAKIPRSLGSLCNLTILNLENALPSNGLSELGQVLDGCAKDSLQELRLAMNGFSDHIPDWIGDFKNLRILDLYQNNFYGSIPEAIGRLSSLEILGLSRNQLNETVSENIGQLSRLITLDLTFNTLNTTLTEAHFANLKSLKHLDLYNSSLRLNLSSDWFPPFQVEYFYTRGCQFGPKFPSWLRNQRKIQYLDMSGSGITDAMPDWFWNITSHMTELYMSDNQISGKMPKSFSFADNEPVHIDLSYNRLEGALPQLPPNVEGLYLSTNSLSGPIPPTFGNEISNLTYFSISSNNFYGSIPSSLCKLQKLKALDLSKNQFSGEILDCWDKFPDMEYLDLASNSLSGNFPKSISLLGSLKLLDLSNNSLFGPLPDSVECVSVNTLDLSQNNFTGKIPSWISESLPMLRILSLRSNSFIGDIPSNISNLQNLHILDLSSNNFSGSISKNFGNLSSMKVAPAEQSYAYFDDFSWDGLIMKMWVMTKGRYLEYGKLLSLLAVMDFSENNLLGQIPEEITDLHGLQSLNLSGNHFTGNITDKFGDLRLLETLDLSKNELEGKVPASLSGLNFLSHLNLSYNHLQGRIPSGGQMNTFDDSVYAGNDGLCGLPLKVKCDADNGSKVPPTEVGDNGDGHINGMLWYFLGGAPGLVIGFWTVWGALLLNSRWRHAYFTYVDKLCEKFGIRSKYRF</sequence>
<evidence type="ECO:0000256" key="3">
    <source>
        <dbReference type="ARBA" id="ARBA00022475"/>
    </source>
</evidence>
<dbReference type="Pfam" id="PF13855">
    <property type="entry name" value="LRR_8"/>
    <property type="match status" value="1"/>
</dbReference>
<dbReference type="Gene3D" id="3.80.10.10">
    <property type="entry name" value="Ribonuclease Inhibitor"/>
    <property type="match status" value="4"/>
</dbReference>
<keyword evidence="11" id="KW-0325">Glycoprotein</keyword>
<dbReference type="PANTHER" id="PTHR48063:SF90">
    <property type="entry name" value="OS11G0565920 PROTEIN"/>
    <property type="match status" value="1"/>
</dbReference>
<dbReference type="FunFam" id="3.80.10.10:FF:000111">
    <property type="entry name" value="LRR receptor-like serine/threonine-protein kinase ERECTA"/>
    <property type="match status" value="1"/>
</dbReference>
<dbReference type="PANTHER" id="PTHR48063">
    <property type="entry name" value="LRR RECEPTOR-LIKE KINASE"/>
    <property type="match status" value="1"/>
</dbReference>
<evidence type="ECO:0000259" key="15">
    <source>
        <dbReference type="Pfam" id="PF23598"/>
    </source>
</evidence>
<evidence type="ECO:0000259" key="14">
    <source>
        <dbReference type="Pfam" id="PF08263"/>
    </source>
</evidence>
<dbReference type="SMART" id="SM00369">
    <property type="entry name" value="LRR_TYP"/>
    <property type="match status" value="10"/>
</dbReference>
<keyword evidence="6 13" id="KW-0732">Signal</keyword>
<dbReference type="InterPro" id="IPR003591">
    <property type="entry name" value="Leu-rich_rpt_typical-subtyp"/>
</dbReference>
<dbReference type="EMBL" id="CM007390">
    <property type="protein sequence ID" value="ONK57027.1"/>
    <property type="molecule type" value="Genomic_DNA"/>
</dbReference>
<gene>
    <name evidence="16" type="ORF">A4U43_C10F15820</name>
</gene>
<evidence type="ECO:0000313" key="17">
    <source>
        <dbReference type="Proteomes" id="UP000243459"/>
    </source>
</evidence>
<feature type="domain" description="Disease resistance R13L4/SHOC-2-like LRR" evidence="15">
    <location>
        <begin position="331"/>
        <end position="480"/>
    </location>
</feature>
<dbReference type="InterPro" id="IPR055414">
    <property type="entry name" value="LRR_R13L4/SHOC2-like"/>
</dbReference>
<dbReference type="Pfam" id="PF23598">
    <property type="entry name" value="LRR_14"/>
    <property type="match status" value="1"/>
</dbReference>
<evidence type="ECO:0000256" key="7">
    <source>
        <dbReference type="ARBA" id="ARBA00022737"/>
    </source>
</evidence>
<dbReference type="Proteomes" id="UP000243459">
    <property type="component" value="Chromosome 10"/>
</dbReference>
<evidence type="ECO:0000256" key="2">
    <source>
        <dbReference type="ARBA" id="ARBA00009592"/>
    </source>
</evidence>
<proteinExistence type="inferred from homology"/>
<dbReference type="FunFam" id="3.80.10.10:FF:000041">
    <property type="entry name" value="LRR receptor-like serine/threonine-protein kinase ERECTA"/>
    <property type="match status" value="1"/>
</dbReference>
<keyword evidence="3" id="KW-1003">Cell membrane</keyword>
<dbReference type="OrthoDB" id="1907415at2759"/>
<comment type="similarity">
    <text evidence="2">Belongs to the RLP family.</text>
</comment>
<keyword evidence="4" id="KW-0433">Leucine-rich repeat</keyword>
<dbReference type="OMA" id="NERSGEM"/>
<dbReference type="Pfam" id="PF08263">
    <property type="entry name" value="LRRNT_2"/>
    <property type="match status" value="1"/>
</dbReference>
<dbReference type="AlphaFoldDB" id="A0A5P1E6B8"/>
<reference evidence="17" key="1">
    <citation type="journal article" date="2017" name="Nat. Commun.">
        <title>The asparagus genome sheds light on the origin and evolution of a young Y chromosome.</title>
        <authorList>
            <person name="Harkess A."/>
            <person name="Zhou J."/>
            <person name="Xu C."/>
            <person name="Bowers J.E."/>
            <person name="Van der Hulst R."/>
            <person name="Ayyampalayam S."/>
            <person name="Mercati F."/>
            <person name="Riccardi P."/>
            <person name="McKain M.R."/>
            <person name="Kakrana A."/>
            <person name="Tang H."/>
            <person name="Ray J."/>
            <person name="Groenendijk J."/>
            <person name="Arikit S."/>
            <person name="Mathioni S.M."/>
            <person name="Nakano M."/>
            <person name="Shan H."/>
            <person name="Telgmann-Rauber A."/>
            <person name="Kanno A."/>
            <person name="Yue Z."/>
            <person name="Chen H."/>
            <person name="Li W."/>
            <person name="Chen Y."/>
            <person name="Xu X."/>
            <person name="Zhang Y."/>
            <person name="Luo S."/>
            <person name="Chen H."/>
            <person name="Gao J."/>
            <person name="Mao Z."/>
            <person name="Pires J.C."/>
            <person name="Luo M."/>
            <person name="Kudrna D."/>
            <person name="Wing R.A."/>
            <person name="Meyers B.C."/>
            <person name="Yi K."/>
            <person name="Kong H."/>
            <person name="Lavrijsen P."/>
            <person name="Sunseri F."/>
            <person name="Falavigna A."/>
            <person name="Ye Y."/>
            <person name="Leebens-Mack J.H."/>
            <person name="Chen G."/>
        </authorList>
    </citation>
    <scope>NUCLEOTIDE SEQUENCE [LARGE SCALE GENOMIC DNA]</scope>
    <source>
        <strain evidence="17">cv. DH0086</strain>
    </source>
</reference>
<evidence type="ECO:0000313" key="16">
    <source>
        <dbReference type="EMBL" id="ONK57027.1"/>
    </source>
</evidence>
<feature type="domain" description="Leucine-rich repeat-containing N-terminal plant-type" evidence="14">
    <location>
        <begin position="32"/>
        <end position="68"/>
    </location>
</feature>
<evidence type="ECO:0000256" key="12">
    <source>
        <dbReference type="SAM" id="Phobius"/>
    </source>
</evidence>
<accession>A0A5P1E6B8</accession>
<comment type="subcellular location">
    <subcellularLocation>
        <location evidence="1">Cell membrane</location>
        <topology evidence="1">Single-pass type I membrane protein</topology>
    </subcellularLocation>
</comment>
<keyword evidence="17" id="KW-1185">Reference proteome</keyword>
<keyword evidence="7" id="KW-0677">Repeat</keyword>
<dbReference type="GO" id="GO:0005886">
    <property type="term" value="C:plasma membrane"/>
    <property type="evidence" value="ECO:0007669"/>
    <property type="project" value="UniProtKB-SubCell"/>
</dbReference>
<dbReference type="InterPro" id="IPR001611">
    <property type="entry name" value="Leu-rich_rpt"/>
</dbReference>
<dbReference type="SUPFAM" id="SSF52047">
    <property type="entry name" value="RNI-like"/>
    <property type="match status" value="2"/>
</dbReference>
<feature type="chain" id="PRO_5024379184" evidence="13">
    <location>
        <begin position="23"/>
        <end position="973"/>
    </location>
</feature>
<dbReference type="InterPro" id="IPR046956">
    <property type="entry name" value="RLP23-like"/>
</dbReference>
<dbReference type="SUPFAM" id="SSF52058">
    <property type="entry name" value="L domain-like"/>
    <property type="match status" value="1"/>
</dbReference>
<organism evidence="16 17">
    <name type="scientific">Asparagus officinalis</name>
    <name type="common">Garden asparagus</name>
    <dbReference type="NCBI Taxonomy" id="4686"/>
    <lineage>
        <taxon>Eukaryota</taxon>
        <taxon>Viridiplantae</taxon>
        <taxon>Streptophyta</taxon>
        <taxon>Embryophyta</taxon>
        <taxon>Tracheophyta</taxon>
        <taxon>Spermatophyta</taxon>
        <taxon>Magnoliopsida</taxon>
        <taxon>Liliopsida</taxon>
        <taxon>Asparagales</taxon>
        <taxon>Asparagaceae</taxon>
        <taxon>Asparagoideae</taxon>
        <taxon>Asparagus</taxon>
    </lineage>
</organism>
<keyword evidence="5 12" id="KW-0812">Transmembrane</keyword>
<evidence type="ECO:0000256" key="4">
    <source>
        <dbReference type="ARBA" id="ARBA00022614"/>
    </source>
</evidence>
<evidence type="ECO:0000256" key="11">
    <source>
        <dbReference type="ARBA" id="ARBA00023180"/>
    </source>
</evidence>
<evidence type="ECO:0000256" key="1">
    <source>
        <dbReference type="ARBA" id="ARBA00004251"/>
    </source>
</evidence>
<keyword evidence="10" id="KW-0675">Receptor</keyword>
<dbReference type="Gramene" id="ONK57027">
    <property type="protein sequence ID" value="ONK57027"/>
    <property type="gene ID" value="A4U43_C10F15820"/>
</dbReference>
<evidence type="ECO:0000256" key="6">
    <source>
        <dbReference type="ARBA" id="ARBA00022729"/>
    </source>
</evidence>
<keyword evidence="9 12" id="KW-0472">Membrane</keyword>
<dbReference type="FunFam" id="3.80.10.10:FF:000095">
    <property type="entry name" value="LRR receptor-like serine/threonine-protein kinase GSO1"/>
    <property type="match status" value="1"/>
</dbReference>
<name>A0A5P1E6B8_ASPOF</name>
<evidence type="ECO:0000256" key="13">
    <source>
        <dbReference type="SAM" id="SignalP"/>
    </source>
</evidence>